<feature type="transmembrane region" description="Helical" evidence="1">
    <location>
        <begin position="81"/>
        <end position="100"/>
    </location>
</feature>
<accession>A0A6C0BB19</accession>
<organism evidence="2">
    <name type="scientific">viral metagenome</name>
    <dbReference type="NCBI Taxonomy" id="1070528"/>
    <lineage>
        <taxon>unclassified sequences</taxon>
        <taxon>metagenomes</taxon>
        <taxon>organismal metagenomes</taxon>
    </lineage>
</organism>
<keyword evidence="1" id="KW-0472">Membrane</keyword>
<name>A0A6C0BB19_9ZZZZ</name>
<reference evidence="2" key="1">
    <citation type="journal article" date="2020" name="Nature">
        <title>Giant virus diversity and host interactions through global metagenomics.</title>
        <authorList>
            <person name="Schulz F."/>
            <person name="Roux S."/>
            <person name="Paez-Espino D."/>
            <person name="Jungbluth S."/>
            <person name="Walsh D.A."/>
            <person name="Denef V.J."/>
            <person name="McMahon K.D."/>
            <person name="Konstantinidis K.T."/>
            <person name="Eloe-Fadrosh E.A."/>
            <person name="Kyrpides N.C."/>
            <person name="Woyke T."/>
        </authorList>
    </citation>
    <scope>NUCLEOTIDE SEQUENCE</scope>
    <source>
        <strain evidence="2">GVMAG-M-3300010158-59</strain>
    </source>
</reference>
<keyword evidence="1" id="KW-0812">Transmembrane</keyword>
<dbReference type="EMBL" id="MN739104">
    <property type="protein sequence ID" value="QHS88984.1"/>
    <property type="molecule type" value="Genomic_DNA"/>
</dbReference>
<sequence>MKYSLYSAFIIYIILVKITFILLSITKIIVKHKNPKNTQMIDKLEFWRERTEFIFIICMAILLICIFYPGAKIQLDEETRILLYLFGIILLITAKWSTFFKESPTIKEIQHILSNR</sequence>
<protein>
    <submittedName>
        <fullName evidence="2">Uncharacterized protein</fullName>
    </submittedName>
</protein>
<keyword evidence="1" id="KW-1133">Transmembrane helix</keyword>
<feature type="transmembrane region" description="Helical" evidence="1">
    <location>
        <begin position="51"/>
        <end position="69"/>
    </location>
</feature>
<evidence type="ECO:0000313" key="2">
    <source>
        <dbReference type="EMBL" id="QHS88984.1"/>
    </source>
</evidence>
<proteinExistence type="predicted"/>
<evidence type="ECO:0000256" key="1">
    <source>
        <dbReference type="SAM" id="Phobius"/>
    </source>
</evidence>
<dbReference type="AlphaFoldDB" id="A0A6C0BB19"/>
<feature type="transmembrane region" description="Helical" evidence="1">
    <location>
        <begin position="6"/>
        <end position="30"/>
    </location>
</feature>